<dbReference type="OrthoDB" id="8771390at2"/>
<name>A0A918DEH1_9RHOB</name>
<evidence type="ECO:0000259" key="1">
    <source>
        <dbReference type="PROSITE" id="PS51063"/>
    </source>
</evidence>
<dbReference type="InterPro" id="IPR012318">
    <property type="entry name" value="HTH_CRP"/>
</dbReference>
<sequence>MARKSSTLVAVSFTAVVEELKNLPQVATSLFDLMANNTEEHMLHGLDLLIQNPRKRMCSRLLTFAGRRVRQPPPVSVSIPISQDELALTSCMSRQTVNQALGEFVSDGICALRYGEISIQDTRRLAEIVSGD</sequence>
<evidence type="ECO:0000313" key="3">
    <source>
        <dbReference type="Proteomes" id="UP000598196"/>
    </source>
</evidence>
<keyword evidence="3" id="KW-1185">Reference proteome</keyword>
<dbReference type="GO" id="GO:0006355">
    <property type="term" value="P:regulation of DNA-templated transcription"/>
    <property type="evidence" value="ECO:0007669"/>
    <property type="project" value="InterPro"/>
</dbReference>
<reference evidence="2 3" key="1">
    <citation type="journal article" date="2014" name="Int. J. Syst. Evol. Microbiol.">
        <title>Complete genome sequence of Corynebacterium casei LMG S-19264T (=DSM 44701T), isolated from a smear-ripened cheese.</title>
        <authorList>
            <consortium name="US DOE Joint Genome Institute (JGI-PGF)"/>
            <person name="Walter F."/>
            <person name="Albersmeier A."/>
            <person name="Kalinowski J."/>
            <person name="Ruckert C."/>
        </authorList>
    </citation>
    <scope>NUCLEOTIDE SEQUENCE [LARGE SCALE GENOMIC DNA]</scope>
    <source>
        <strain evidence="2 3">CGMCC 1.7029</strain>
    </source>
</reference>
<proteinExistence type="predicted"/>
<dbReference type="Gene3D" id="2.60.120.10">
    <property type="entry name" value="Jelly Rolls"/>
    <property type="match status" value="1"/>
</dbReference>
<evidence type="ECO:0000313" key="2">
    <source>
        <dbReference type="EMBL" id="GGO38613.1"/>
    </source>
</evidence>
<dbReference type="GO" id="GO:0003677">
    <property type="term" value="F:DNA binding"/>
    <property type="evidence" value="ECO:0007669"/>
    <property type="project" value="InterPro"/>
</dbReference>
<dbReference type="InterPro" id="IPR036390">
    <property type="entry name" value="WH_DNA-bd_sf"/>
</dbReference>
<dbReference type="AlphaFoldDB" id="A0A918DEH1"/>
<organism evidence="2 3">
    <name type="scientific">Gemmobacter aquaticus</name>
    <dbReference type="NCBI Taxonomy" id="490185"/>
    <lineage>
        <taxon>Bacteria</taxon>
        <taxon>Pseudomonadati</taxon>
        <taxon>Pseudomonadota</taxon>
        <taxon>Alphaproteobacteria</taxon>
        <taxon>Rhodobacterales</taxon>
        <taxon>Paracoccaceae</taxon>
        <taxon>Gemmobacter</taxon>
    </lineage>
</organism>
<gene>
    <name evidence="2" type="ORF">GCM10010991_36160</name>
</gene>
<comment type="caution">
    <text evidence="2">The sequence shown here is derived from an EMBL/GenBank/DDBJ whole genome shotgun (WGS) entry which is preliminary data.</text>
</comment>
<dbReference type="PROSITE" id="PS51063">
    <property type="entry name" value="HTH_CRP_2"/>
    <property type="match status" value="1"/>
</dbReference>
<accession>A0A918DEH1</accession>
<dbReference type="EMBL" id="BMLP01000013">
    <property type="protein sequence ID" value="GGO38613.1"/>
    <property type="molecule type" value="Genomic_DNA"/>
</dbReference>
<feature type="domain" description="HTH crp-type" evidence="1">
    <location>
        <begin position="51"/>
        <end position="123"/>
    </location>
</feature>
<dbReference type="Pfam" id="PF13545">
    <property type="entry name" value="HTH_Crp_2"/>
    <property type="match status" value="1"/>
</dbReference>
<protein>
    <recommendedName>
        <fullName evidence="1">HTH crp-type domain-containing protein</fullName>
    </recommendedName>
</protein>
<dbReference type="SUPFAM" id="SSF46785">
    <property type="entry name" value="Winged helix' DNA-binding domain"/>
    <property type="match status" value="1"/>
</dbReference>
<dbReference type="Proteomes" id="UP000598196">
    <property type="component" value="Unassembled WGS sequence"/>
</dbReference>
<dbReference type="InterPro" id="IPR014710">
    <property type="entry name" value="RmlC-like_jellyroll"/>
</dbReference>